<organism evidence="1 2">
    <name type="scientific">Mycolicibacterium tusciae</name>
    <dbReference type="NCBI Taxonomy" id="75922"/>
    <lineage>
        <taxon>Bacteria</taxon>
        <taxon>Bacillati</taxon>
        <taxon>Actinomycetota</taxon>
        <taxon>Actinomycetes</taxon>
        <taxon>Mycobacteriales</taxon>
        <taxon>Mycobacteriaceae</taxon>
        <taxon>Mycolicibacterium</taxon>
    </lineage>
</organism>
<dbReference type="EMBL" id="MVIM01000007">
    <property type="protein sequence ID" value="ORB64839.1"/>
    <property type="molecule type" value="Genomic_DNA"/>
</dbReference>
<accession>A0A1X0JPG4</accession>
<protein>
    <submittedName>
        <fullName evidence="1">HD family phosphohydrolase</fullName>
    </submittedName>
</protein>
<gene>
    <name evidence="1" type="ORF">BST47_15630</name>
</gene>
<keyword evidence="2" id="KW-1185">Reference proteome</keyword>
<dbReference type="SUPFAM" id="SSF109604">
    <property type="entry name" value="HD-domain/PDEase-like"/>
    <property type="match status" value="1"/>
</dbReference>
<dbReference type="RefSeq" id="WP_083126540.1">
    <property type="nucleotide sequence ID" value="NZ_MVIM01000007.1"/>
</dbReference>
<dbReference type="Proteomes" id="UP000192411">
    <property type="component" value="Unassembled WGS sequence"/>
</dbReference>
<sequence length="198" mass="22366">MTTPQILHNSALAEEILESHRHFAHGDDAGYDSYRAHVYRVINFARALTPDNRDRDDKLAIASAFHDLAAFDTIDYLVPSIEAQDAWLKETGRESWSDELALIVAEHHRLFGYGSNRPHAALVEAVRRADLVEVSQGRIRFGLPRPYVDDVRAAFDADEFFNRVVPSGAVRAIRKLQQPGFLRPRNALVRSGHKGIDR</sequence>
<dbReference type="STRING" id="75922.BST47_15630"/>
<dbReference type="OrthoDB" id="459260at2"/>
<dbReference type="GO" id="GO:0016787">
    <property type="term" value="F:hydrolase activity"/>
    <property type="evidence" value="ECO:0007669"/>
    <property type="project" value="UniProtKB-KW"/>
</dbReference>
<evidence type="ECO:0000313" key="2">
    <source>
        <dbReference type="Proteomes" id="UP000192411"/>
    </source>
</evidence>
<comment type="caution">
    <text evidence="1">The sequence shown here is derived from an EMBL/GenBank/DDBJ whole genome shotgun (WGS) entry which is preliminary data.</text>
</comment>
<keyword evidence="1" id="KW-0378">Hydrolase</keyword>
<name>A0A1X0JPG4_9MYCO</name>
<evidence type="ECO:0000313" key="1">
    <source>
        <dbReference type="EMBL" id="ORB64839.1"/>
    </source>
</evidence>
<reference evidence="1 2" key="1">
    <citation type="submission" date="2017-02" db="EMBL/GenBank/DDBJ databases">
        <title>The new phylogeny of genus Mycobacterium.</title>
        <authorList>
            <person name="Tortoli E."/>
            <person name="Trovato A."/>
            <person name="Cirillo D.M."/>
        </authorList>
    </citation>
    <scope>NUCLEOTIDE SEQUENCE [LARGE SCALE GENOMIC DNA]</scope>
    <source>
        <strain evidence="1 2">DSM 44338</strain>
    </source>
</reference>
<dbReference type="AlphaFoldDB" id="A0A1X0JPG4"/>
<proteinExistence type="predicted"/>